<gene>
    <name evidence="3" type="ORF">HAPAU_08820</name>
</gene>
<evidence type="ECO:0000313" key="4">
    <source>
        <dbReference type="Proteomes" id="UP000075321"/>
    </source>
</evidence>
<dbReference type="RefSeq" id="WP_066379992.1">
    <property type="nucleotide sequence ID" value="NZ_LTAZ01000003.1"/>
</dbReference>
<dbReference type="Pfam" id="PF25921">
    <property type="entry name" value="DUF7967"/>
    <property type="match status" value="1"/>
</dbReference>
<dbReference type="Proteomes" id="UP000075321">
    <property type="component" value="Unassembled WGS sequence"/>
</dbReference>
<evidence type="ECO:0000256" key="1">
    <source>
        <dbReference type="SAM" id="MobiDB-lite"/>
    </source>
</evidence>
<feature type="region of interest" description="Disordered" evidence="1">
    <location>
        <begin position="53"/>
        <end position="84"/>
    </location>
</feature>
<accession>A0A151AHA1</accession>
<dbReference type="OrthoDB" id="197006at2157"/>
<name>A0A151AHA1_9EURY</name>
<reference evidence="3 4" key="1">
    <citation type="submission" date="2016-02" db="EMBL/GenBank/DDBJ databases">
        <title>Genome sequence of Halalkalicoccus paucihalophilus DSM 24557.</title>
        <authorList>
            <person name="Poehlein A."/>
            <person name="Daniel R."/>
        </authorList>
    </citation>
    <scope>NUCLEOTIDE SEQUENCE [LARGE SCALE GENOMIC DNA]</scope>
    <source>
        <strain evidence="3 4">DSM 24557</strain>
    </source>
</reference>
<sequence length="84" mass="9320">MTETVQCWLVERTYDDKGLIRLVYAPTDGSGQFVTERAAASGVDATAAMEVDPEKLDPIDEENAERYEGEAERMAGRHDPDESI</sequence>
<dbReference type="AlphaFoldDB" id="A0A151AHA1"/>
<evidence type="ECO:0000313" key="3">
    <source>
        <dbReference type="EMBL" id="KYH26994.1"/>
    </source>
</evidence>
<feature type="domain" description="DUF7967" evidence="2">
    <location>
        <begin position="1"/>
        <end position="84"/>
    </location>
</feature>
<protein>
    <recommendedName>
        <fullName evidence="2">DUF7967 domain-containing protein</fullName>
    </recommendedName>
</protein>
<dbReference type="InterPro" id="IPR058273">
    <property type="entry name" value="DUF7967"/>
</dbReference>
<organism evidence="3 4">
    <name type="scientific">Halalkalicoccus paucihalophilus</name>
    <dbReference type="NCBI Taxonomy" id="1008153"/>
    <lineage>
        <taxon>Archaea</taxon>
        <taxon>Methanobacteriati</taxon>
        <taxon>Methanobacteriota</taxon>
        <taxon>Stenosarchaea group</taxon>
        <taxon>Halobacteria</taxon>
        <taxon>Halobacteriales</taxon>
        <taxon>Halococcaceae</taxon>
        <taxon>Halalkalicoccus</taxon>
    </lineage>
</organism>
<dbReference type="EMBL" id="LTAZ01000003">
    <property type="protein sequence ID" value="KYH26994.1"/>
    <property type="molecule type" value="Genomic_DNA"/>
</dbReference>
<comment type="caution">
    <text evidence="3">The sequence shown here is derived from an EMBL/GenBank/DDBJ whole genome shotgun (WGS) entry which is preliminary data.</text>
</comment>
<evidence type="ECO:0000259" key="2">
    <source>
        <dbReference type="Pfam" id="PF25921"/>
    </source>
</evidence>
<keyword evidence="4" id="KW-1185">Reference proteome</keyword>
<proteinExistence type="predicted"/>
<dbReference type="PATRIC" id="fig|1008153.3.peg.886"/>